<dbReference type="GO" id="GO:0006826">
    <property type="term" value="P:iron ion transport"/>
    <property type="evidence" value="ECO:0007669"/>
    <property type="project" value="UniProtKB-KW"/>
</dbReference>
<reference evidence="16 17" key="1">
    <citation type="submission" date="2020-07" db="EMBL/GenBank/DDBJ databases">
        <title>Halieaceae bacterium, F7430, whole genome shotgun sequencing project.</title>
        <authorList>
            <person name="Jiang S."/>
            <person name="Liu Z.W."/>
            <person name="Du Z.J."/>
        </authorList>
    </citation>
    <scope>NUCLEOTIDE SEQUENCE [LARGE SCALE GENOMIC DNA]</scope>
    <source>
        <strain evidence="16 17">F7430</strain>
    </source>
</reference>
<comment type="caution">
    <text evidence="16">The sequence shown here is derived from an EMBL/GenBank/DDBJ whole genome shotgun (WGS) entry which is preliminary data.</text>
</comment>
<proteinExistence type="inferred from homology"/>
<dbReference type="GO" id="GO:0009279">
    <property type="term" value="C:cell outer membrane"/>
    <property type="evidence" value="ECO:0007669"/>
    <property type="project" value="UniProtKB-SubCell"/>
</dbReference>
<dbReference type="Pfam" id="PF00593">
    <property type="entry name" value="TonB_dep_Rec_b-barrel"/>
    <property type="match status" value="1"/>
</dbReference>
<keyword evidence="2 11" id="KW-0813">Transport</keyword>
<evidence type="ECO:0000256" key="7">
    <source>
        <dbReference type="ARBA" id="ARBA00023065"/>
    </source>
</evidence>
<evidence type="ECO:0000259" key="15">
    <source>
        <dbReference type="Pfam" id="PF07715"/>
    </source>
</evidence>
<dbReference type="Gene3D" id="2.40.170.20">
    <property type="entry name" value="TonB-dependent receptor, beta-barrel domain"/>
    <property type="match status" value="2"/>
</dbReference>
<dbReference type="RefSeq" id="WP_182170443.1">
    <property type="nucleotide sequence ID" value="NZ_JACFXU010000013.1"/>
</dbReference>
<evidence type="ECO:0000256" key="9">
    <source>
        <dbReference type="ARBA" id="ARBA00023136"/>
    </source>
</evidence>
<protein>
    <submittedName>
        <fullName evidence="16">TonB-dependent receptor</fullName>
    </submittedName>
</protein>
<keyword evidence="4" id="KW-0410">Iron transport</keyword>
<keyword evidence="9 11" id="KW-0472">Membrane</keyword>
<evidence type="ECO:0000256" key="6">
    <source>
        <dbReference type="ARBA" id="ARBA00023004"/>
    </source>
</evidence>
<keyword evidence="17" id="KW-1185">Reference proteome</keyword>
<name>A0A7W2YIQ9_9GAMM</name>
<evidence type="ECO:0000259" key="14">
    <source>
        <dbReference type="Pfam" id="PF00593"/>
    </source>
</evidence>
<sequence>MPDSRQSKWPSRLMITAIAASLYTAQSGFAQGLEEVLVTAQKREEGLQNVPISVEAFGEQQIDNLAAQDISDLGTFTPNVDIGKATNQPRYAIRGIGTDDFGVGADPAVGVYVDGVYIGRSGGSKVAFNDIARIEILNGPQGTLFGRNAAAGAIQYVTNKATDEQGGWLKATLGNYDRRQFEGVFNTPISDNLYFRSGMLYNKRDGWVKNVFTGDDLSREYNKSINAQLRWLPSDRLDITLRAEYDEVDQDSRPASSAVIGPRHKKGAFTKVENDELLPERRYLFGSSLNVAYDLDFASLTSISSWRTYNSRNPEEKDGSADPLYRFNDLNAEKNKQFGQEFRLDGEYGERLRWTAGASYYWEHAKQQSGIILSPQSLDKLVAEREIGVPYSALAPGQALDVAFLVIPDPYGRRAFSSGAQALNSGIDFSENIFIDGEYESTGVFVDLSYDILDNLSLTAGVRYTEDDKTFGRYVEFNEYVLAFGFPTETRLDGQGNYDPNGALGYLESDKSWSQVTPRLVLDWNVTDDVLLYASYSEGYKAGGFNSAGEVLAPAFDPEEVTNYELGMKSSWLDNTLRVNGALFNYEYDNLQQLEFIESACLSNSSTGAYLFETSDVKGKGMELSVNWLPIPALELFFNTGLLDAEYTRRQERKVVDGVCQSIDRSGDDFAESPDLNYSLGGTYTLDFANGGELSFSAAYNFSEGVSQSSCTYVVNNSALGRPSDVYKLAKIDGKLVISDGSATGDLTEAPFNSCPDTGDREQLNARVAYLSPAGDWEIAAYVTNATNWKPRNKNPGGLGGELASQFSDGSPAYDRRDEPRMYGMELRYNF</sequence>
<dbReference type="InterPro" id="IPR039426">
    <property type="entry name" value="TonB-dep_rcpt-like"/>
</dbReference>
<dbReference type="PROSITE" id="PS52016">
    <property type="entry name" value="TONB_DEPENDENT_REC_3"/>
    <property type="match status" value="1"/>
</dbReference>
<feature type="region of interest" description="Disordered" evidence="13">
    <location>
        <begin position="792"/>
        <end position="818"/>
    </location>
</feature>
<dbReference type="Pfam" id="PF07715">
    <property type="entry name" value="Plug"/>
    <property type="match status" value="1"/>
</dbReference>
<dbReference type="PANTHER" id="PTHR32552">
    <property type="entry name" value="FERRICHROME IRON RECEPTOR-RELATED"/>
    <property type="match status" value="1"/>
</dbReference>
<dbReference type="AlphaFoldDB" id="A0A7W2YIQ9"/>
<comment type="subcellular location">
    <subcellularLocation>
        <location evidence="1 11">Cell outer membrane</location>
        <topology evidence="1 11">Multi-pass membrane protein</topology>
    </subcellularLocation>
</comment>
<evidence type="ECO:0000256" key="4">
    <source>
        <dbReference type="ARBA" id="ARBA00022496"/>
    </source>
</evidence>
<evidence type="ECO:0000313" key="16">
    <source>
        <dbReference type="EMBL" id="MBA6412776.1"/>
    </source>
</evidence>
<keyword evidence="5 11" id="KW-0812">Transmembrane</keyword>
<evidence type="ECO:0000256" key="8">
    <source>
        <dbReference type="ARBA" id="ARBA00023077"/>
    </source>
</evidence>
<keyword evidence="3 11" id="KW-1134">Transmembrane beta strand</keyword>
<evidence type="ECO:0000256" key="13">
    <source>
        <dbReference type="SAM" id="MobiDB-lite"/>
    </source>
</evidence>
<feature type="domain" description="TonB-dependent receptor plug" evidence="15">
    <location>
        <begin position="48"/>
        <end position="153"/>
    </location>
</feature>
<keyword evidence="10 11" id="KW-0998">Cell outer membrane</keyword>
<comment type="similarity">
    <text evidence="11 12">Belongs to the TonB-dependent receptor family.</text>
</comment>
<keyword evidence="16" id="KW-0675">Receptor</keyword>
<gene>
    <name evidence="16" type="ORF">H2508_06570</name>
</gene>
<dbReference type="EMBL" id="JACFXU010000013">
    <property type="protein sequence ID" value="MBA6412776.1"/>
    <property type="molecule type" value="Genomic_DNA"/>
</dbReference>
<dbReference type="InterPro" id="IPR036942">
    <property type="entry name" value="Beta-barrel_TonB_sf"/>
</dbReference>
<dbReference type="Proteomes" id="UP000539350">
    <property type="component" value="Unassembled WGS sequence"/>
</dbReference>
<dbReference type="PANTHER" id="PTHR32552:SF81">
    <property type="entry name" value="TONB-DEPENDENT OUTER MEMBRANE RECEPTOR"/>
    <property type="match status" value="1"/>
</dbReference>
<evidence type="ECO:0000256" key="1">
    <source>
        <dbReference type="ARBA" id="ARBA00004571"/>
    </source>
</evidence>
<evidence type="ECO:0000256" key="12">
    <source>
        <dbReference type="RuleBase" id="RU003357"/>
    </source>
</evidence>
<evidence type="ECO:0000256" key="11">
    <source>
        <dbReference type="PROSITE-ProRule" id="PRU01360"/>
    </source>
</evidence>
<keyword evidence="7" id="KW-0406">Ion transport</keyword>
<organism evidence="16 17">
    <name type="scientific">Sediminihaliea albiluteola</name>
    <dbReference type="NCBI Taxonomy" id="2758564"/>
    <lineage>
        <taxon>Bacteria</taxon>
        <taxon>Pseudomonadati</taxon>
        <taxon>Pseudomonadota</taxon>
        <taxon>Gammaproteobacteria</taxon>
        <taxon>Cellvibrionales</taxon>
        <taxon>Halieaceae</taxon>
        <taxon>Sediminihaliea</taxon>
    </lineage>
</organism>
<dbReference type="SUPFAM" id="SSF56935">
    <property type="entry name" value="Porins"/>
    <property type="match status" value="1"/>
</dbReference>
<evidence type="ECO:0000256" key="10">
    <source>
        <dbReference type="ARBA" id="ARBA00023237"/>
    </source>
</evidence>
<accession>A0A7W2YIQ9</accession>
<dbReference type="InterPro" id="IPR000531">
    <property type="entry name" value="Beta-barrel_TonB"/>
</dbReference>
<evidence type="ECO:0000256" key="3">
    <source>
        <dbReference type="ARBA" id="ARBA00022452"/>
    </source>
</evidence>
<keyword evidence="8 12" id="KW-0798">TonB box</keyword>
<evidence type="ECO:0000256" key="2">
    <source>
        <dbReference type="ARBA" id="ARBA00022448"/>
    </source>
</evidence>
<feature type="domain" description="TonB-dependent receptor-like beta-barrel" evidence="14">
    <location>
        <begin position="305"/>
        <end position="785"/>
    </location>
</feature>
<evidence type="ECO:0000313" key="17">
    <source>
        <dbReference type="Proteomes" id="UP000539350"/>
    </source>
</evidence>
<keyword evidence="6" id="KW-0408">Iron</keyword>
<evidence type="ECO:0000256" key="5">
    <source>
        <dbReference type="ARBA" id="ARBA00022692"/>
    </source>
</evidence>
<dbReference type="InterPro" id="IPR012910">
    <property type="entry name" value="Plug_dom"/>
</dbReference>